<dbReference type="EMBL" id="WNKX01000008">
    <property type="protein sequence ID" value="MTW11456.1"/>
    <property type="molecule type" value="Genomic_DNA"/>
</dbReference>
<dbReference type="Proteomes" id="UP000472320">
    <property type="component" value="Unassembled WGS sequence"/>
</dbReference>
<dbReference type="PANTHER" id="PTHR34235">
    <property type="entry name" value="SLR1203 PROTEIN-RELATED"/>
    <property type="match status" value="1"/>
</dbReference>
<evidence type="ECO:0000313" key="1">
    <source>
        <dbReference type="EMBL" id="MTW11456.1"/>
    </source>
</evidence>
<name>A0A6L6QIJ2_9BURK</name>
<comment type="caution">
    <text evidence="1">The sequence shown here is derived from an EMBL/GenBank/DDBJ whole genome shotgun (WGS) entry which is preliminary data.</text>
</comment>
<dbReference type="InterPro" id="IPR002636">
    <property type="entry name" value="DUF29"/>
</dbReference>
<dbReference type="Pfam" id="PF01724">
    <property type="entry name" value="DUF29"/>
    <property type="match status" value="1"/>
</dbReference>
<dbReference type="OrthoDB" id="425753at2"/>
<gene>
    <name evidence="1" type="ORF">GM658_12695</name>
</gene>
<protein>
    <submittedName>
        <fullName evidence="1">DUF29 family protein</fullName>
    </submittedName>
</protein>
<dbReference type="Gene3D" id="1.20.1220.20">
    <property type="entry name" value="Uncharcterised protein PF01724"/>
    <property type="match status" value="1"/>
</dbReference>
<organism evidence="1 2">
    <name type="scientific">Massilia eburnea</name>
    <dbReference type="NCBI Taxonomy" id="1776165"/>
    <lineage>
        <taxon>Bacteria</taxon>
        <taxon>Pseudomonadati</taxon>
        <taxon>Pseudomonadota</taxon>
        <taxon>Betaproteobacteria</taxon>
        <taxon>Burkholderiales</taxon>
        <taxon>Oxalobacteraceae</taxon>
        <taxon>Telluria group</taxon>
        <taxon>Massilia</taxon>
    </lineage>
</organism>
<accession>A0A6L6QIJ2</accession>
<evidence type="ECO:0000313" key="2">
    <source>
        <dbReference type="Proteomes" id="UP000472320"/>
    </source>
</evidence>
<dbReference type="RefSeq" id="WP_155454415.1">
    <property type="nucleotide sequence ID" value="NZ_WNKX01000008.1"/>
</dbReference>
<dbReference type="AlphaFoldDB" id="A0A6L6QIJ2"/>
<reference evidence="1 2" key="1">
    <citation type="submission" date="2019-11" db="EMBL/GenBank/DDBJ databases">
        <title>Type strains purchased from KCTC, JCM and DSMZ.</title>
        <authorList>
            <person name="Lu H."/>
        </authorList>
    </citation>
    <scope>NUCLEOTIDE SEQUENCE [LARGE SCALE GENOMIC DNA]</scope>
    <source>
        <strain evidence="1 2">JCM 31587</strain>
    </source>
</reference>
<keyword evidence="2" id="KW-1185">Reference proteome</keyword>
<proteinExistence type="predicted"/>
<sequence length="143" mass="16632">MNHTAYEEDFIPWVETQAALLRDRKFELLDIPNLYEELTSMASHIRHQLASRLCVLEVHLLKCRYQPLRKSRSWRGTILEQRSRIEMLIRRYPSLQHDLPDEATGAYPTAVRKAARETGLAQAILPTALPFTVDELLDFAFEP</sequence>